<keyword evidence="4" id="KW-0812">Transmembrane</keyword>
<dbReference type="Pfam" id="PF02534">
    <property type="entry name" value="T4SS-DNA_transf"/>
    <property type="match status" value="1"/>
</dbReference>
<evidence type="ECO:0000313" key="8">
    <source>
        <dbReference type="EMBL" id="OZU89213.1"/>
    </source>
</evidence>
<evidence type="ECO:0000256" key="4">
    <source>
        <dbReference type="ARBA" id="ARBA00022692"/>
    </source>
</evidence>
<organism evidence="8 9">
    <name type="scientific">Virgibacillus indicus</name>
    <dbReference type="NCBI Taxonomy" id="2024554"/>
    <lineage>
        <taxon>Bacteria</taxon>
        <taxon>Bacillati</taxon>
        <taxon>Bacillota</taxon>
        <taxon>Bacilli</taxon>
        <taxon>Bacillales</taxon>
        <taxon>Bacillaceae</taxon>
        <taxon>Virgibacillus</taxon>
    </lineage>
</organism>
<proteinExistence type="inferred from homology"/>
<dbReference type="PANTHER" id="PTHR37937">
    <property type="entry name" value="CONJUGATIVE TRANSFER: DNA TRANSPORT"/>
    <property type="match status" value="1"/>
</dbReference>
<dbReference type="Proteomes" id="UP000216498">
    <property type="component" value="Unassembled WGS sequence"/>
</dbReference>
<dbReference type="CDD" id="cd01127">
    <property type="entry name" value="TrwB_TraG_TraD_VirD4"/>
    <property type="match status" value="1"/>
</dbReference>
<keyword evidence="6" id="KW-0472">Membrane</keyword>
<evidence type="ECO:0000256" key="2">
    <source>
        <dbReference type="ARBA" id="ARBA00008806"/>
    </source>
</evidence>
<dbReference type="GO" id="GO:0005886">
    <property type="term" value="C:plasma membrane"/>
    <property type="evidence" value="ECO:0007669"/>
    <property type="project" value="UniProtKB-SubCell"/>
</dbReference>
<protein>
    <submittedName>
        <fullName evidence="8">Conjugal transfer protein TraG</fullName>
    </submittedName>
</protein>
<comment type="subcellular location">
    <subcellularLocation>
        <location evidence="1">Cell membrane</location>
        <topology evidence="1">Multi-pass membrane protein</topology>
    </subcellularLocation>
</comment>
<comment type="similarity">
    <text evidence="2">Belongs to the VirD4/TraG family.</text>
</comment>
<accession>A0A265NB37</accession>
<evidence type="ECO:0000256" key="6">
    <source>
        <dbReference type="ARBA" id="ARBA00023136"/>
    </source>
</evidence>
<evidence type="ECO:0000256" key="5">
    <source>
        <dbReference type="ARBA" id="ARBA00022989"/>
    </source>
</evidence>
<evidence type="ECO:0000256" key="1">
    <source>
        <dbReference type="ARBA" id="ARBA00004651"/>
    </source>
</evidence>
<name>A0A265NB37_9BACI</name>
<feature type="compositionally biased region" description="Basic and acidic residues" evidence="7">
    <location>
        <begin position="569"/>
        <end position="580"/>
    </location>
</feature>
<keyword evidence="9" id="KW-1185">Reference proteome</keyword>
<dbReference type="EMBL" id="NPMS01000003">
    <property type="protein sequence ID" value="OZU89213.1"/>
    <property type="molecule type" value="Genomic_DNA"/>
</dbReference>
<evidence type="ECO:0000256" key="7">
    <source>
        <dbReference type="SAM" id="MobiDB-lite"/>
    </source>
</evidence>
<keyword evidence="3" id="KW-1003">Cell membrane</keyword>
<comment type="caution">
    <text evidence="8">The sequence shown here is derived from an EMBL/GenBank/DDBJ whole genome shotgun (WGS) entry which is preliminary data.</text>
</comment>
<dbReference type="OrthoDB" id="1957948at2"/>
<dbReference type="InterPro" id="IPR051539">
    <property type="entry name" value="T4SS-coupling_protein"/>
</dbReference>
<evidence type="ECO:0000256" key="3">
    <source>
        <dbReference type="ARBA" id="ARBA00022475"/>
    </source>
</evidence>
<feature type="compositionally biased region" description="Low complexity" evidence="7">
    <location>
        <begin position="581"/>
        <end position="591"/>
    </location>
</feature>
<feature type="region of interest" description="Disordered" evidence="7">
    <location>
        <begin position="528"/>
        <end position="591"/>
    </location>
</feature>
<dbReference type="InterPro" id="IPR027417">
    <property type="entry name" value="P-loop_NTPase"/>
</dbReference>
<reference evidence="8 9" key="1">
    <citation type="submission" date="2017-08" db="EMBL/GenBank/DDBJ databases">
        <title>Virgibacillus indicus sp. nov. and Virgibacillus profoundi sp. nov, two moderately halophilic bacteria isolated from marine sediment by using the Microfluidic Streak Plate.</title>
        <authorList>
            <person name="Xu B."/>
            <person name="Hu B."/>
            <person name="Wang J."/>
            <person name="Zhu Y."/>
            <person name="Huang L."/>
            <person name="Du W."/>
            <person name="Huang Y."/>
        </authorList>
    </citation>
    <scope>NUCLEOTIDE SEQUENCE [LARGE SCALE GENOMIC DNA]</scope>
    <source>
        <strain evidence="8 9">IO3-P2-C2</strain>
    </source>
</reference>
<keyword evidence="5" id="KW-1133">Transmembrane helix</keyword>
<dbReference type="AlphaFoldDB" id="A0A265NB37"/>
<dbReference type="SUPFAM" id="SSF52540">
    <property type="entry name" value="P-loop containing nucleoside triphosphate hydrolases"/>
    <property type="match status" value="1"/>
</dbReference>
<dbReference type="InterPro" id="IPR003688">
    <property type="entry name" value="TraG/VirD4"/>
</dbReference>
<sequence>MRAEFSYRKKRGNQRIREKPAEGYTEFKKELKKSKHRKNNEIVTVLGNSMEHEDIPIIWKGKDFFTHMLVVGATRSGKTASILEPMIYQLLLQKKQGKKLGLSVIEPKGGFARKVKSFCDELDIPYIYIDPERINESNRFNPMEGEINDVAEATVVVLKGLFGKQDAFFATVQELSARNVTKLLKELHGDDMDIIDVMNTLRDTTVLKQKVEDLKARDGVTDLVHFFEAELLGNMADKYRQFVIGLRAQLENITSNDMLREIMTGRSDMDIDKHFEEGGVLIVNTSLGKLKSAGDAFGQFIIMHLQNGTFRREGTEKSRIPHFMIVDEYSRYINPDVEIFLSLAAEYKVSGILATQSLGQLEIESGKIGARAMKKTIMTNCRNKLCFGGVSSDDAQEFADEFGKDKIIVRQSTYKHRIFMPVLFPDSYRDTESEEYRFDPTDIMDNLPKYNYIHKMMYDGQMQKPSLAVGDIVPENWQGLREWEDKRLTTKLRNSGAGLIKQTKRILKNSPKDLTTPTKDVLTEAVTEHEADPIKSDNLIKQDNPSSPLKIDQDLQRSNLESIHMKSTSLKEEKSKKEEVSTPPSSHDNFW</sequence>
<gene>
    <name evidence="8" type="ORF">CIL03_08470</name>
</gene>
<evidence type="ECO:0000313" key="9">
    <source>
        <dbReference type="Proteomes" id="UP000216498"/>
    </source>
</evidence>
<dbReference type="Gene3D" id="3.40.50.300">
    <property type="entry name" value="P-loop containing nucleotide triphosphate hydrolases"/>
    <property type="match status" value="2"/>
</dbReference>
<dbReference type="PANTHER" id="PTHR37937:SF1">
    <property type="entry name" value="CONJUGATIVE TRANSFER: DNA TRANSPORT"/>
    <property type="match status" value="1"/>
</dbReference>
<feature type="compositionally biased region" description="Basic and acidic residues" evidence="7">
    <location>
        <begin position="528"/>
        <end position="540"/>
    </location>
</feature>